<gene>
    <name evidence="3" type="ORF">LK10_05745</name>
</gene>
<dbReference type="CDD" id="cd00311">
    <property type="entry name" value="TIM"/>
    <property type="match status" value="1"/>
</dbReference>
<evidence type="ECO:0000313" key="4">
    <source>
        <dbReference type="Proteomes" id="UP000030982"/>
    </source>
</evidence>
<dbReference type="InterPro" id="IPR013785">
    <property type="entry name" value="Aldolase_TIM"/>
</dbReference>
<dbReference type="SUPFAM" id="SSF51351">
    <property type="entry name" value="Triosephosphate isomerase (TIM)"/>
    <property type="match status" value="1"/>
</dbReference>
<keyword evidence="1 2" id="KW-0413">Isomerase</keyword>
<name>A0A0B2AR91_9MICC</name>
<comment type="pathway">
    <text evidence="2">Carbohydrate biosynthesis; gluconeogenesis.</text>
</comment>
<dbReference type="Proteomes" id="UP000030982">
    <property type="component" value="Unassembled WGS sequence"/>
</dbReference>
<comment type="subcellular location">
    <subcellularLocation>
        <location evidence="2">Cytoplasm</location>
    </subcellularLocation>
</comment>
<dbReference type="STRING" id="1338436.LK10_05745"/>
<comment type="pathway">
    <text evidence="2">Carbohydrate degradation; glycolysis; D-glyceraldehyde 3-phosphate from glycerone phosphate: step 1/1.</text>
</comment>
<dbReference type="GO" id="GO:0006096">
    <property type="term" value="P:glycolytic process"/>
    <property type="evidence" value="ECO:0007669"/>
    <property type="project" value="UniProtKB-UniPathway"/>
</dbReference>
<protein>
    <recommendedName>
        <fullName evidence="2">Triosephosphate isomerase</fullName>
        <ecNumber evidence="2">5.3.1.1</ecNumber>
    </recommendedName>
</protein>
<dbReference type="PROSITE" id="PS51440">
    <property type="entry name" value="TIM_2"/>
    <property type="match status" value="1"/>
</dbReference>
<comment type="catalytic activity">
    <reaction evidence="2">
        <text>D-glyceraldehyde 3-phosphate = dihydroxyacetone phosphate</text>
        <dbReference type="Rhea" id="RHEA:18585"/>
        <dbReference type="ChEBI" id="CHEBI:57642"/>
        <dbReference type="ChEBI" id="CHEBI:59776"/>
        <dbReference type="EC" id="5.3.1.1"/>
    </reaction>
</comment>
<dbReference type="UniPathway" id="UPA00109">
    <property type="reaction ID" value="UER00189"/>
</dbReference>
<evidence type="ECO:0000256" key="1">
    <source>
        <dbReference type="ARBA" id="ARBA00023235"/>
    </source>
</evidence>
<proteinExistence type="inferred from homology"/>
<dbReference type="AlphaFoldDB" id="A0A0B2AR91"/>
<dbReference type="OrthoDB" id="9809429at2"/>
<dbReference type="Gene3D" id="3.20.20.70">
    <property type="entry name" value="Aldolase class I"/>
    <property type="match status" value="1"/>
</dbReference>
<dbReference type="GO" id="GO:0046166">
    <property type="term" value="P:glyceraldehyde-3-phosphate biosynthetic process"/>
    <property type="evidence" value="ECO:0007669"/>
    <property type="project" value="TreeGrafter"/>
</dbReference>
<accession>A0A0B2AR91</accession>
<keyword evidence="4" id="KW-1185">Reference proteome</keyword>
<dbReference type="GO" id="GO:0004807">
    <property type="term" value="F:triose-phosphate isomerase activity"/>
    <property type="evidence" value="ECO:0007669"/>
    <property type="project" value="UniProtKB-EC"/>
</dbReference>
<keyword evidence="2" id="KW-0963">Cytoplasm</keyword>
<dbReference type="EMBL" id="JTDL01000079">
    <property type="protein sequence ID" value="KHL04452.1"/>
    <property type="molecule type" value="Genomic_DNA"/>
</dbReference>
<organism evidence="3 4">
    <name type="scientific">Sinomonas humi</name>
    <dbReference type="NCBI Taxonomy" id="1338436"/>
    <lineage>
        <taxon>Bacteria</taxon>
        <taxon>Bacillati</taxon>
        <taxon>Actinomycetota</taxon>
        <taxon>Actinomycetes</taxon>
        <taxon>Micrococcales</taxon>
        <taxon>Micrococcaceae</taxon>
        <taxon>Sinomonas</taxon>
    </lineage>
</organism>
<dbReference type="GO" id="GO:0006094">
    <property type="term" value="P:gluconeogenesis"/>
    <property type="evidence" value="ECO:0007669"/>
    <property type="project" value="UniProtKB-UniPathway"/>
</dbReference>
<reference evidence="3 4" key="1">
    <citation type="submission" date="2014-09" db="EMBL/GenBank/DDBJ databases">
        <title>Genome sequence of Sinomonas sp. MUSC 117.</title>
        <authorList>
            <person name="Lee L.-H."/>
        </authorList>
    </citation>
    <scope>NUCLEOTIDE SEQUENCE [LARGE SCALE GENOMIC DNA]</scope>
    <source>
        <strain evidence="3 4">MUSC 117</strain>
    </source>
</reference>
<dbReference type="GO" id="GO:0019563">
    <property type="term" value="P:glycerol catabolic process"/>
    <property type="evidence" value="ECO:0007669"/>
    <property type="project" value="TreeGrafter"/>
</dbReference>
<comment type="caution">
    <text evidence="3">The sequence shown here is derived from an EMBL/GenBank/DDBJ whole genome shotgun (WGS) entry which is preliminary data.</text>
</comment>
<dbReference type="PANTHER" id="PTHR21139:SF2">
    <property type="entry name" value="TRIOSEPHOSPHATE ISOMERASE"/>
    <property type="match status" value="1"/>
</dbReference>
<dbReference type="PANTHER" id="PTHR21139">
    <property type="entry name" value="TRIOSEPHOSPHATE ISOMERASE"/>
    <property type="match status" value="1"/>
</dbReference>
<sequence>MRPIILGVSFKLYLDVDSTVQWAKTVAGIVRTHPALKDGGVRLFVLPSLPAVPGVVEALRDTPVGVGAQDLFWEDRGAFTGAVSGTDLRAVGCTYAEVGHAERRALFGDDDEIVRRKLAAALRNGLTPILCVGETVKSDPETAARETAAELEAVTRELPAADGGHDLIVAYEPRWAIGQAEAADADQVGTVIERLRQVLEADGRVGASSVLYGGSAQPGTLSTLRERTDGLFLGRFAHDPHRFGLILDEAAALRDSQLRTG</sequence>
<dbReference type="InterPro" id="IPR035990">
    <property type="entry name" value="TIM_sf"/>
</dbReference>
<evidence type="ECO:0000313" key="3">
    <source>
        <dbReference type="EMBL" id="KHL04452.1"/>
    </source>
</evidence>
<keyword evidence="2" id="KW-0324">Glycolysis</keyword>
<dbReference type="EC" id="5.3.1.1" evidence="2"/>
<dbReference type="Pfam" id="PF00121">
    <property type="entry name" value="TIM"/>
    <property type="match status" value="1"/>
</dbReference>
<keyword evidence="2" id="KW-0312">Gluconeogenesis</keyword>
<dbReference type="UniPathway" id="UPA00138"/>
<dbReference type="GO" id="GO:0005829">
    <property type="term" value="C:cytosol"/>
    <property type="evidence" value="ECO:0007669"/>
    <property type="project" value="TreeGrafter"/>
</dbReference>
<comment type="similarity">
    <text evidence="2">Belongs to the triosephosphate isomerase family.</text>
</comment>
<evidence type="ECO:0000256" key="2">
    <source>
        <dbReference type="RuleBase" id="RU363013"/>
    </source>
</evidence>
<comment type="subunit">
    <text evidence="2">Homodimer.</text>
</comment>
<dbReference type="InterPro" id="IPR000652">
    <property type="entry name" value="Triosephosphate_isomerase"/>
</dbReference>